<dbReference type="PANTHER" id="PTHR36902">
    <property type="entry name" value="ENRICHED IN SURFACE-LABELED PROTEOME PROTEIN 9"/>
    <property type="match status" value="1"/>
</dbReference>
<name>A0AAE0ZGI7_9GAST</name>
<feature type="transmembrane region" description="Helical" evidence="2">
    <location>
        <begin position="732"/>
        <end position="754"/>
    </location>
</feature>
<keyword evidence="2" id="KW-1133">Transmembrane helix</keyword>
<evidence type="ECO:0000256" key="2">
    <source>
        <dbReference type="SAM" id="Phobius"/>
    </source>
</evidence>
<evidence type="ECO:0000313" key="5">
    <source>
        <dbReference type="EMBL" id="KAK3768775.1"/>
    </source>
</evidence>
<dbReference type="Pfam" id="PF25898">
    <property type="entry name" value="LolA_2nd_metazoa"/>
    <property type="match status" value="1"/>
</dbReference>
<feature type="signal peptide" evidence="3">
    <location>
        <begin position="1"/>
        <end position="32"/>
    </location>
</feature>
<proteinExistence type="predicted"/>
<sequence length="779" mass="86053">MNYSPSWRAQPWIRPAIATGVMFLLLSPGNTADLPVDTSVCSPPKGAAVSPLPALGDVYSASIRWTSELDKSIYDVRDDYDKRRGQAALTVKMPRLPAAAKMIYDLKLGYVSIIKDVTRRDCTVLQPGSSVHTYNDLPFLAGLSLLTTNMESARDLQYLGETTINDVNTDHYSACLYDYVTNTTMLYNAYFVGRLGTASMTWQMPEVPKNDRSLPYIIKLHAKRTHSGAVQEFKVTGTVGRFDVSPVFEDTAFLPPPGTWCEGLASTSLPGLPASFSLMTEMVYLDASKVSFQKIYFNSKRKLVRLEWKDVRVDSSALDNGPPYNTIYDFNNGVKYNIDSNLQSCDRVSPITMYDDFAEPTPVKKISPHEFRLADASVFFHTRGARVQLVGQRTIRGITSDVYIGLYPDPDKHRNFTVQWFFSKAHWQVYSGSSILSEALLRMEVYESASGNPIVYNIVGFERTEPDYDVFDISPCYTPQQKIHFLLLIKVLQPALFSSVSPRSIKDRIIGMLASLITEQNRFAGIQVEYDGRDNLYVYGTLLERPPVDNTDIQHAKPHAMEDAFLFLGGSVRSQLSSSIVTPEGKNVTLFPTPILRVDFAKDFTTPPPTSPTTTQAPPMPPRKTTPTTPPTTTRSSTPVATDVRRSSSSQPTPAGQPPATWQNCRPQCVAHQMCPCQAPPSSKLTFAPAPSCDCAQDCPATTSRSNTNPPGSCGQLKSGQADQKSSSKSGITVATLVGSLLGTLVLGLVLGFVSTRFYHVFKKLPDVRLVNSDDDLKY</sequence>
<keyword evidence="6" id="KW-1185">Reference proteome</keyword>
<keyword evidence="2" id="KW-0472">Membrane</keyword>
<organism evidence="5 6">
    <name type="scientific">Elysia crispata</name>
    <name type="common">lettuce slug</name>
    <dbReference type="NCBI Taxonomy" id="231223"/>
    <lineage>
        <taxon>Eukaryota</taxon>
        <taxon>Metazoa</taxon>
        <taxon>Spiralia</taxon>
        <taxon>Lophotrochozoa</taxon>
        <taxon>Mollusca</taxon>
        <taxon>Gastropoda</taxon>
        <taxon>Heterobranchia</taxon>
        <taxon>Euthyneura</taxon>
        <taxon>Panpulmonata</taxon>
        <taxon>Sacoglossa</taxon>
        <taxon>Placobranchoidea</taxon>
        <taxon>Plakobranchidae</taxon>
        <taxon>Elysia</taxon>
    </lineage>
</organism>
<dbReference type="InterPro" id="IPR058831">
    <property type="entry name" value="LolA-like_dom_2nd"/>
</dbReference>
<feature type="domain" description="LolA-like" evidence="4">
    <location>
        <begin position="256"/>
        <end position="477"/>
    </location>
</feature>
<feature type="compositionally biased region" description="Pro residues" evidence="1">
    <location>
        <begin position="618"/>
        <end position="630"/>
    </location>
</feature>
<feature type="region of interest" description="Disordered" evidence="1">
    <location>
        <begin position="601"/>
        <end position="662"/>
    </location>
</feature>
<keyword evidence="2" id="KW-0812">Transmembrane</keyword>
<evidence type="ECO:0000256" key="1">
    <source>
        <dbReference type="SAM" id="MobiDB-lite"/>
    </source>
</evidence>
<feature type="region of interest" description="Disordered" evidence="1">
    <location>
        <begin position="700"/>
        <end position="726"/>
    </location>
</feature>
<evidence type="ECO:0000259" key="4">
    <source>
        <dbReference type="Pfam" id="PF25898"/>
    </source>
</evidence>
<dbReference type="Proteomes" id="UP001283361">
    <property type="component" value="Unassembled WGS sequence"/>
</dbReference>
<comment type="caution">
    <text evidence="5">The sequence shown here is derived from an EMBL/GenBank/DDBJ whole genome shotgun (WGS) entry which is preliminary data.</text>
</comment>
<reference evidence="5" key="1">
    <citation type="journal article" date="2023" name="G3 (Bethesda)">
        <title>A reference genome for the long-term kleptoplast-retaining sea slug Elysia crispata morphotype clarki.</title>
        <authorList>
            <person name="Eastman K.E."/>
            <person name="Pendleton A.L."/>
            <person name="Shaikh M.A."/>
            <person name="Suttiyut T."/>
            <person name="Ogas R."/>
            <person name="Tomko P."/>
            <person name="Gavelis G."/>
            <person name="Widhalm J.R."/>
            <person name="Wisecaver J.H."/>
        </authorList>
    </citation>
    <scope>NUCLEOTIDE SEQUENCE</scope>
    <source>
        <strain evidence="5">ECLA1</strain>
    </source>
</reference>
<evidence type="ECO:0000256" key="3">
    <source>
        <dbReference type="SAM" id="SignalP"/>
    </source>
</evidence>
<accession>A0AAE0ZGI7</accession>
<protein>
    <recommendedName>
        <fullName evidence="4">LolA-like domain-containing protein</fullName>
    </recommendedName>
</protein>
<feature type="chain" id="PRO_5042064557" description="LolA-like domain-containing protein" evidence="3">
    <location>
        <begin position="33"/>
        <end position="779"/>
    </location>
</feature>
<keyword evidence="3" id="KW-0732">Signal</keyword>
<evidence type="ECO:0000313" key="6">
    <source>
        <dbReference type="Proteomes" id="UP001283361"/>
    </source>
</evidence>
<dbReference type="PANTHER" id="PTHR36902:SF1">
    <property type="entry name" value="ENRICHED IN SURFACE-LABELED PROTEOME PROTEIN 9"/>
    <property type="match status" value="1"/>
</dbReference>
<gene>
    <name evidence="5" type="ORF">RRG08_061234</name>
</gene>
<dbReference type="AlphaFoldDB" id="A0AAE0ZGI7"/>
<feature type="compositionally biased region" description="Polar residues" evidence="1">
    <location>
        <begin position="647"/>
        <end position="662"/>
    </location>
</feature>
<dbReference type="EMBL" id="JAWDGP010004017">
    <property type="protein sequence ID" value="KAK3768775.1"/>
    <property type="molecule type" value="Genomic_DNA"/>
</dbReference>